<evidence type="ECO:0008006" key="3">
    <source>
        <dbReference type="Google" id="ProtNLM"/>
    </source>
</evidence>
<keyword evidence="2" id="KW-1185">Reference proteome</keyword>
<dbReference type="RefSeq" id="WP_092981527.1">
    <property type="nucleotide sequence ID" value="NZ_FPAT01000016.1"/>
</dbReference>
<evidence type="ECO:0000313" key="2">
    <source>
        <dbReference type="Proteomes" id="UP000199165"/>
    </source>
</evidence>
<dbReference type="Proteomes" id="UP000199165">
    <property type="component" value="Unassembled WGS sequence"/>
</dbReference>
<dbReference type="AlphaFoldDB" id="A0A1I7CBH8"/>
<dbReference type="EMBL" id="FPAT01000016">
    <property type="protein sequence ID" value="SFT96772.1"/>
    <property type="molecule type" value="Genomic_DNA"/>
</dbReference>
<protein>
    <recommendedName>
        <fullName evidence="3">Excreted virulence factor EspC, type VII ESX diderm</fullName>
    </recommendedName>
</protein>
<gene>
    <name evidence="1" type="ORF">SAMN04487904_11683</name>
</gene>
<organism evidence="1 2">
    <name type="scientific">Actinopolyspora righensis</name>
    <dbReference type="NCBI Taxonomy" id="995060"/>
    <lineage>
        <taxon>Bacteria</taxon>
        <taxon>Bacillati</taxon>
        <taxon>Actinomycetota</taxon>
        <taxon>Actinomycetes</taxon>
        <taxon>Actinopolysporales</taxon>
        <taxon>Actinopolysporaceae</taxon>
        <taxon>Actinopolyspora</taxon>
        <taxon>Actinopolyspora alba group</taxon>
    </lineage>
</organism>
<dbReference type="STRING" id="995060.SAMN04487904_11683"/>
<name>A0A1I7CBH8_9ACTN</name>
<evidence type="ECO:0000313" key="1">
    <source>
        <dbReference type="EMBL" id="SFT96772.1"/>
    </source>
</evidence>
<accession>A0A1I7CBH8</accession>
<reference evidence="2" key="1">
    <citation type="submission" date="2016-10" db="EMBL/GenBank/DDBJ databases">
        <authorList>
            <person name="Varghese N."/>
            <person name="Submissions S."/>
        </authorList>
    </citation>
    <scope>NUCLEOTIDE SEQUENCE [LARGE SCALE GENOMIC DNA]</scope>
    <source>
        <strain evidence="2">DSM 45501</strain>
    </source>
</reference>
<proteinExistence type="predicted"/>
<sequence length="91" mass="9293">MGYEVDPEELDNLAGSLRDGSDFIEDLGSAPGIPDAGELSSDMGKLMSLFTGAAGELSTGVAAAAGAVAEGGRVYVENEEFAEQNLPRVEG</sequence>